<feature type="region of interest" description="Disordered" evidence="1">
    <location>
        <begin position="46"/>
        <end position="95"/>
    </location>
</feature>
<dbReference type="EMBL" id="CP097507">
    <property type="protein sequence ID" value="URE02023.1"/>
    <property type="molecule type" value="Genomic_DNA"/>
</dbReference>
<sequence>MSPTRLDLKRIGLARASPGYKRGVRHPTLGTLRVVVVAPAELRIDRRNAVAQDVPDQEEAGEEDAPEQADPPLDPHEDRQHHQVQREAQALAPHQVRVLRIPRWRPFPSASF</sequence>
<accession>A0A9E7FVT8</accession>
<evidence type="ECO:0000313" key="3">
    <source>
        <dbReference type="Proteomes" id="UP001055439"/>
    </source>
</evidence>
<keyword evidence="3" id="KW-1185">Reference proteome</keyword>
<evidence type="ECO:0000256" key="1">
    <source>
        <dbReference type="SAM" id="MobiDB-lite"/>
    </source>
</evidence>
<reference evidence="2" key="1">
    <citation type="submission" date="2022-05" db="EMBL/GenBank/DDBJ databases">
        <title>The Musa troglodytarum L. genome provides insights into the mechanism of non-climacteric behaviour and enrichment of carotenoids.</title>
        <authorList>
            <person name="Wang J."/>
        </authorList>
    </citation>
    <scope>NUCLEOTIDE SEQUENCE</scope>
    <source>
        <tissue evidence="2">Leaf</tissue>
    </source>
</reference>
<protein>
    <submittedName>
        <fullName evidence="2">60S ribosomal protein</fullName>
    </submittedName>
</protein>
<dbReference type="OrthoDB" id="10564891at2759"/>
<evidence type="ECO:0000313" key="2">
    <source>
        <dbReference type="EMBL" id="URE02023.1"/>
    </source>
</evidence>
<dbReference type="AlphaFoldDB" id="A0A9E7FVT8"/>
<feature type="compositionally biased region" description="Acidic residues" evidence="1">
    <location>
        <begin position="55"/>
        <end position="67"/>
    </location>
</feature>
<feature type="compositionally biased region" description="Basic and acidic residues" evidence="1">
    <location>
        <begin position="73"/>
        <end position="85"/>
    </location>
</feature>
<dbReference type="GO" id="GO:0005840">
    <property type="term" value="C:ribosome"/>
    <property type="evidence" value="ECO:0007669"/>
    <property type="project" value="UniProtKB-KW"/>
</dbReference>
<dbReference type="Proteomes" id="UP001055439">
    <property type="component" value="Chromosome 5"/>
</dbReference>
<proteinExistence type="predicted"/>
<name>A0A9E7FVT8_9LILI</name>
<organism evidence="2 3">
    <name type="scientific">Musa troglodytarum</name>
    <name type="common">fe'i banana</name>
    <dbReference type="NCBI Taxonomy" id="320322"/>
    <lineage>
        <taxon>Eukaryota</taxon>
        <taxon>Viridiplantae</taxon>
        <taxon>Streptophyta</taxon>
        <taxon>Embryophyta</taxon>
        <taxon>Tracheophyta</taxon>
        <taxon>Spermatophyta</taxon>
        <taxon>Magnoliopsida</taxon>
        <taxon>Liliopsida</taxon>
        <taxon>Zingiberales</taxon>
        <taxon>Musaceae</taxon>
        <taxon>Musa</taxon>
    </lineage>
</organism>
<gene>
    <name evidence="2" type="ORF">MUK42_19502</name>
</gene>
<keyword evidence="2" id="KW-0689">Ribosomal protein</keyword>
<keyword evidence="2" id="KW-0687">Ribonucleoprotein</keyword>